<dbReference type="RefSeq" id="WP_132339090.1">
    <property type="nucleotide sequence ID" value="NZ_SMJZ01000191.1"/>
</dbReference>
<dbReference type="Proteomes" id="UP000295157">
    <property type="component" value="Unassembled WGS sequence"/>
</dbReference>
<proteinExistence type="predicted"/>
<dbReference type="InterPro" id="IPR036894">
    <property type="entry name" value="YbaB-like_sf"/>
</dbReference>
<dbReference type="OrthoDB" id="3829223at2"/>
<accession>A0A4R4N0F3</accession>
<dbReference type="SUPFAM" id="SSF82607">
    <property type="entry name" value="YbaB-like"/>
    <property type="match status" value="1"/>
</dbReference>
<organism evidence="1 2">
    <name type="scientific">Nonomuraea longispora</name>
    <dbReference type="NCBI Taxonomy" id="1848320"/>
    <lineage>
        <taxon>Bacteria</taxon>
        <taxon>Bacillati</taxon>
        <taxon>Actinomycetota</taxon>
        <taxon>Actinomycetes</taxon>
        <taxon>Streptosporangiales</taxon>
        <taxon>Streptosporangiaceae</taxon>
        <taxon>Nonomuraea</taxon>
    </lineage>
</organism>
<keyword evidence="2" id="KW-1185">Reference proteome</keyword>
<dbReference type="InterPro" id="IPR004401">
    <property type="entry name" value="YbaB/EbfC"/>
</dbReference>
<dbReference type="Gene3D" id="3.30.1310.10">
    <property type="entry name" value="Nucleoid-associated protein YbaB-like domain"/>
    <property type="match status" value="1"/>
</dbReference>
<reference evidence="1 2" key="1">
    <citation type="submission" date="2019-02" db="EMBL/GenBank/DDBJ databases">
        <title>Draft genome sequences of novel Actinobacteria.</title>
        <authorList>
            <person name="Sahin N."/>
            <person name="Ay H."/>
            <person name="Saygin H."/>
        </authorList>
    </citation>
    <scope>NUCLEOTIDE SEQUENCE [LARGE SCALE GENOMIC DNA]</scope>
    <source>
        <strain evidence="1 2">KC201</strain>
    </source>
</reference>
<dbReference type="EMBL" id="SMJZ01000191">
    <property type="protein sequence ID" value="TDC00330.1"/>
    <property type="molecule type" value="Genomic_DNA"/>
</dbReference>
<dbReference type="Pfam" id="PF02575">
    <property type="entry name" value="YbaB_DNA_bd"/>
    <property type="match status" value="1"/>
</dbReference>
<sequence length="103" mass="11024">MTTPPPTGDPELDRALAEMAAQTAKFEEVSRLLQETRGRGESAGGQVAVEITPQGSLAALHIDPRAMRLGSKALTEAIVEAYRLAEEDVTGRSFDIARTVTET</sequence>
<evidence type="ECO:0000313" key="2">
    <source>
        <dbReference type="Proteomes" id="UP000295157"/>
    </source>
</evidence>
<comment type="caution">
    <text evidence="1">The sequence shown here is derived from an EMBL/GenBank/DDBJ whole genome shotgun (WGS) entry which is preliminary data.</text>
</comment>
<dbReference type="AlphaFoldDB" id="A0A4R4N0F3"/>
<keyword evidence="1" id="KW-0238">DNA-binding</keyword>
<gene>
    <name evidence="1" type="ORF">E1267_34920</name>
</gene>
<evidence type="ECO:0000313" key="1">
    <source>
        <dbReference type="EMBL" id="TDC00330.1"/>
    </source>
</evidence>
<dbReference type="GO" id="GO:0003677">
    <property type="term" value="F:DNA binding"/>
    <property type="evidence" value="ECO:0007669"/>
    <property type="project" value="UniProtKB-KW"/>
</dbReference>
<name>A0A4R4N0F3_9ACTN</name>
<protein>
    <submittedName>
        <fullName evidence="1">YbaB/EbfC family DNA-binding protein</fullName>
    </submittedName>
</protein>